<evidence type="ECO:0000256" key="2">
    <source>
        <dbReference type="SAM" id="SignalP"/>
    </source>
</evidence>
<gene>
    <name evidence="4" type="ORF">ACFQ0E_04905</name>
</gene>
<protein>
    <submittedName>
        <fullName evidence="4">Outer membrane beta-barrel protein</fullName>
    </submittedName>
</protein>
<dbReference type="InterPro" id="IPR011250">
    <property type="entry name" value="OMP/PagP_B-barrel"/>
</dbReference>
<dbReference type="EMBL" id="JBHTIF010000001">
    <property type="protein sequence ID" value="MFD0724936.1"/>
    <property type="molecule type" value="Genomic_DNA"/>
</dbReference>
<evidence type="ECO:0000259" key="3">
    <source>
        <dbReference type="Pfam" id="PF13505"/>
    </source>
</evidence>
<dbReference type="Gene3D" id="2.40.160.20">
    <property type="match status" value="1"/>
</dbReference>
<dbReference type="Proteomes" id="UP001597110">
    <property type="component" value="Unassembled WGS sequence"/>
</dbReference>
<feature type="signal peptide" evidence="2">
    <location>
        <begin position="1"/>
        <end position="21"/>
    </location>
</feature>
<reference evidence="5" key="1">
    <citation type="journal article" date="2019" name="Int. J. Syst. Evol. Microbiol.">
        <title>The Global Catalogue of Microorganisms (GCM) 10K type strain sequencing project: providing services to taxonomists for standard genome sequencing and annotation.</title>
        <authorList>
            <consortium name="The Broad Institute Genomics Platform"/>
            <consortium name="The Broad Institute Genome Sequencing Center for Infectious Disease"/>
            <person name="Wu L."/>
            <person name="Ma J."/>
        </authorList>
    </citation>
    <scope>NUCLEOTIDE SEQUENCE [LARGE SCALE GENOMIC DNA]</scope>
    <source>
        <strain evidence="5">CCUG 55585</strain>
    </source>
</reference>
<dbReference type="SUPFAM" id="SSF56925">
    <property type="entry name" value="OMPA-like"/>
    <property type="match status" value="1"/>
</dbReference>
<accession>A0ABW2YAK6</accession>
<organism evidence="4 5">
    <name type="scientific">Lysobacter brunescens</name>
    <dbReference type="NCBI Taxonomy" id="262323"/>
    <lineage>
        <taxon>Bacteria</taxon>
        <taxon>Pseudomonadati</taxon>
        <taxon>Pseudomonadota</taxon>
        <taxon>Gammaproteobacteria</taxon>
        <taxon>Lysobacterales</taxon>
        <taxon>Lysobacteraceae</taxon>
        <taxon>Lysobacter</taxon>
    </lineage>
</organism>
<evidence type="ECO:0000313" key="5">
    <source>
        <dbReference type="Proteomes" id="UP001597110"/>
    </source>
</evidence>
<dbReference type="Pfam" id="PF13505">
    <property type="entry name" value="OMP_b-brl"/>
    <property type="match status" value="1"/>
</dbReference>
<comment type="caution">
    <text evidence="4">The sequence shown here is derived from an EMBL/GenBank/DDBJ whole genome shotgun (WGS) entry which is preliminary data.</text>
</comment>
<dbReference type="InterPro" id="IPR027385">
    <property type="entry name" value="Beta-barrel_OMP"/>
</dbReference>
<proteinExistence type="predicted"/>
<sequence length="181" mass="19722">MKKLALLAALAAASLSTTAFAAEGNGGFIRAEVGRSDVDVIDDRDTAFSFRGGYFFNSNVAIEGFYANQYRAKTGWGDEEAQLYTLGVGVVGKKNFGGDHKGFFISGRGGLAYTDIAYVEDGEVEIDEENDNSANIYLGVGVGYDFNERFGLSLNYDYQKAELNDVDFDVRTLTLGGEFRF</sequence>
<keyword evidence="5" id="KW-1185">Reference proteome</keyword>
<evidence type="ECO:0000313" key="4">
    <source>
        <dbReference type="EMBL" id="MFD0724936.1"/>
    </source>
</evidence>
<name>A0ABW2YAK6_9GAMM</name>
<evidence type="ECO:0000256" key="1">
    <source>
        <dbReference type="ARBA" id="ARBA00022729"/>
    </source>
</evidence>
<dbReference type="RefSeq" id="WP_386822564.1">
    <property type="nucleotide sequence ID" value="NZ_JBHTIF010000001.1"/>
</dbReference>
<keyword evidence="1 2" id="KW-0732">Signal</keyword>
<feature type="chain" id="PRO_5047304883" evidence="2">
    <location>
        <begin position="22"/>
        <end position="181"/>
    </location>
</feature>
<feature type="domain" description="Outer membrane protein beta-barrel" evidence="3">
    <location>
        <begin position="8"/>
        <end position="179"/>
    </location>
</feature>